<evidence type="ECO:0000313" key="4">
    <source>
        <dbReference type="Proteomes" id="UP001358417"/>
    </source>
</evidence>
<name>A0AAV9MZ99_9EURO</name>
<reference evidence="3 4" key="1">
    <citation type="submission" date="2023-08" db="EMBL/GenBank/DDBJ databases">
        <title>Black Yeasts Isolated from many extreme environments.</title>
        <authorList>
            <person name="Coleine C."/>
            <person name="Stajich J.E."/>
            <person name="Selbmann L."/>
        </authorList>
    </citation>
    <scope>NUCLEOTIDE SEQUENCE [LARGE SCALE GENOMIC DNA]</scope>
    <source>
        <strain evidence="3 4">CCFEE 5792</strain>
    </source>
</reference>
<evidence type="ECO:0000256" key="1">
    <source>
        <dbReference type="SAM" id="MobiDB-lite"/>
    </source>
</evidence>
<dbReference type="Proteomes" id="UP001358417">
    <property type="component" value="Unassembled WGS sequence"/>
</dbReference>
<protein>
    <recommendedName>
        <fullName evidence="5">Biotrophy-associated secreted protein 2</fullName>
    </recommendedName>
</protein>
<feature type="signal peptide" evidence="2">
    <location>
        <begin position="1"/>
        <end position="26"/>
    </location>
</feature>
<sequence length="287" mass="27797">MPYNGTSKSFLLLLVLNLALFVFGQGGTQFITGVCTSDADCASGCCGFNTGKCAGPVIAQERDGGCGFGDGTPNDRAAQAFRNGQATTPATNTPPANNGNANTGNTGNTGSSGSTGTGTQFITGVCTSDADCASGCCGFNTGKCAGAIVAQERDGGCGFGDGTPNDRAAQALRGGQATTPASSAPPATGNTGNTGSTGGTGGATNINQSAPGAQNVGKGNAAQFITGQCLSDADCASGCCGFNTGKCAGAIIAQTRDGGCGFGNATPNDNAAKALRGAGKRDVEFTA</sequence>
<evidence type="ECO:0000256" key="2">
    <source>
        <dbReference type="SAM" id="SignalP"/>
    </source>
</evidence>
<feature type="chain" id="PRO_5043552737" description="Biotrophy-associated secreted protein 2" evidence="2">
    <location>
        <begin position="27"/>
        <end position="287"/>
    </location>
</feature>
<keyword evidence="4" id="KW-1185">Reference proteome</keyword>
<accession>A0AAV9MZ99</accession>
<feature type="compositionally biased region" description="Low complexity" evidence="1">
    <location>
        <begin position="87"/>
        <end position="114"/>
    </location>
</feature>
<gene>
    <name evidence="3" type="ORF">LTR84_009075</name>
</gene>
<dbReference type="AlphaFoldDB" id="A0AAV9MZ99"/>
<keyword evidence="2" id="KW-0732">Signal</keyword>
<dbReference type="RefSeq" id="XP_064701324.1">
    <property type="nucleotide sequence ID" value="XM_064852617.1"/>
</dbReference>
<evidence type="ECO:0000313" key="3">
    <source>
        <dbReference type="EMBL" id="KAK5045706.1"/>
    </source>
</evidence>
<feature type="region of interest" description="Disordered" evidence="1">
    <location>
        <begin position="85"/>
        <end position="114"/>
    </location>
</feature>
<proteinExistence type="predicted"/>
<feature type="region of interest" description="Disordered" evidence="1">
    <location>
        <begin position="171"/>
        <end position="217"/>
    </location>
</feature>
<feature type="compositionally biased region" description="Low complexity" evidence="1">
    <location>
        <begin position="177"/>
        <end position="194"/>
    </location>
</feature>
<evidence type="ECO:0008006" key="5">
    <source>
        <dbReference type="Google" id="ProtNLM"/>
    </source>
</evidence>
<dbReference type="EMBL" id="JAVRRD010000035">
    <property type="protein sequence ID" value="KAK5045706.1"/>
    <property type="molecule type" value="Genomic_DNA"/>
</dbReference>
<comment type="caution">
    <text evidence="3">The sequence shown here is derived from an EMBL/GenBank/DDBJ whole genome shotgun (WGS) entry which is preliminary data.</text>
</comment>
<organism evidence="3 4">
    <name type="scientific">Exophiala bonariae</name>
    <dbReference type="NCBI Taxonomy" id="1690606"/>
    <lineage>
        <taxon>Eukaryota</taxon>
        <taxon>Fungi</taxon>
        <taxon>Dikarya</taxon>
        <taxon>Ascomycota</taxon>
        <taxon>Pezizomycotina</taxon>
        <taxon>Eurotiomycetes</taxon>
        <taxon>Chaetothyriomycetidae</taxon>
        <taxon>Chaetothyriales</taxon>
        <taxon>Herpotrichiellaceae</taxon>
        <taxon>Exophiala</taxon>
    </lineage>
</organism>
<dbReference type="GeneID" id="89977236"/>